<dbReference type="Pfam" id="PF00498">
    <property type="entry name" value="FHA"/>
    <property type="match status" value="1"/>
</dbReference>
<evidence type="ECO:0000313" key="4">
    <source>
        <dbReference type="EMBL" id="OQR96657.1"/>
    </source>
</evidence>
<comment type="caution">
    <text evidence="4">The sequence shown here is derived from an EMBL/GenBank/DDBJ whole genome shotgun (WGS) entry which is preliminary data.</text>
</comment>
<sequence>MTTYAPPEWAADGENCHGLHLEVIKSGVVLDTIMLDSKSFFVAGRMEPLCDLVLQHPSVSRTHAALQFNAQGKLFVVDLKSTHGTRVNKRRLPPSEYTELHVGDVVVFGESTRFYTILGPQELMPDEYNSTNLENLRAELEEKRATKEKADKACEGISWGFGEDAEEDDNSDQESDDDVLTTAKPKPKARADTRGDLPDYLRDRKDGGGPYVSSVSKDSISEKDKALYTRLQARMQKLENLRSECSRIRAKESGGLTDGQQAALDKNDARMQQLQTEIETIEATLHSKQLQRSTQKAQADAKAQAALAKGKAKKTTTVYDSDDDDFYDRTSAHAKKHVPLAQAPRVLTADSIRANLRALQHQYDTIQAQYLKNESQRYHTGDNCTEADLRTTAPTDEEDSLDAYLLASNSALQADQRVKLEAEKARLQGLIDEQNKLLAIATPALDKVVEKASVVPFEVVLEPATVLATAVPATLSPVADKAVSPEPVRPSPPPKLRSPSPPQESRSESPMVAPVALPPKRGAMPLNDPAKKRVKSAGKLGPAKVYDDAVLEGGDVVWQPPANQTGDGRTALNDKYGY</sequence>
<evidence type="ECO:0000256" key="1">
    <source>
        <dbReference type="SAM" id="Coils"/>
    </source>
</evidence>
<dbReference type="AlphaFoldDB" id="A0A1V9ZFC9"/>
<reference evidence="4 5" key="1">
    <citation type="journal article" date="2014" name="Genome Biol. Evol.">
        <title>The secreted proteins of Achlya hypogyna and Thraustotheca clavata identify the ancestral oomycete secretome and reveal gene acquisitions by horizontal gene transfer.</title>
        <authorList>
            <person name="Misner I."/>
            <person name="Blouin N."/>
            <person name="Leonard G."/>
            <person name="Richards T.A."/>
            <person name="Lane C.E."/>
        </authorList>
    </citation>
    <scope>NUCLEOTIDE SEQUENCE [LARGE SCALE GENOMIC DNA]</scope>
    <source>
        <strain evidence="4 5">ATCC 48635</strain>
    </source>
</reference>
<gene>
    <name evidence="4" type="ORF">ACHHYP_13984</name>
</gene>
<proteinExistence type="predicted"/>
<protein>
    <recommendedName>
        <fullName evidence="3">FHA domain-containing protein</fullName>
    </recommendedName>
</protein>
<evidence type="ECO:0000256" key="2">
    <source>
        <dbReference type="SAM" id="MobiDB-lite"/>
    </source>
</evidence>
<dbReference type="OrthoDB" id="444265at2759"/>
<feature type="domain" description="FHA" evidence="3">
    <location>
        <begin position="41"/>
        <end position="92"/>
    </location>
</feature>
<dbReference type="PROSITE" id="PS50006">
    <property type="entry name" value="FHA_DOMAIN"/>
    <property type="match status" value="1"/>
</dbReference>
<feature type="coiled-coil region" evidence="1">
    <location>
        <begin position="221"/>
        <end position="291"/>
    </location>
</feature>
<dbReference type="Gene3D" id="2.60.200.20">
    <property type="match status" value="1"/>
</dbReference>
<keyword evidence="1" id="KW-0175">Coiled coil</keyword>
<evidence type="ECO:0000259" key="3">
    <source>
        <dbReference type="PROSITE" id="PS50006"/>
    </source>
</evidence>
<feature type="compositionally biased region" description="Acidic residues" evidence="2">
    <location>
        <begin position="163"/>
        <end position="179"/>
    </location>
</feature>
<name>A0A1V9ZFC9_ACHHY</name>
<evidence type="ECO:0000313" key="5">
    <source>
        <dbReference type="Proteomes" id="UP000243579"/>
    </source>
</evidence>
<dbReference type="SMART" id="SM00240">
    <property type="entry name" value="FHA"/>
    <property type="match status" value="1"/>
</dbReference>
<dbReference type="Proteomes" id="UP000243579">
    <property type="component" value="Unassembled WGS sequence"/>
</dbReference>
<feature type="region of interest" description="Disordered" evidence="2">
    <location>
        <begin position="158"/>
        <end position="217"/>
    </location>
</feature>
<keyword evidence="5" id="KW-1185">Reference proteome</keyword>
<dbReference type="PANTHER" id="PTHR23308">
    <property type="entry name" value="NUCLEAR INHIBITOR OF PROTEIN PHOSPHATASE-1"/>
    <property type="match status" value="1"/>
</dbReference>
<feature type="region of interest" description="Disordered" evidence="2">
    <location>
        <begin position="480"/>
        <end position="542"/>
    </location>
</feature>
<accession>A0A1V9ZFC9</accession>
<feature type="compositionally biased region" description="Basic and acidic residues" evidence="2">
    <location>
        <begin position="189"/>
        <end position="207"/>
    </location>
</feature>
<dbReference type="InterPro" id="IPR008984">
    <property type="entry name" value="SMAD_FHA_dom_sf"/>
</dbReference>
<dbReference type="InterPro" id="IPR050923">
    <property type="entry name" value="Cell_Proc_Reg/RNA_Proc"/>
</dbReference>
<feature type="compositionally biased region" description="Pro residues" evidence="2">
    <location>
        <begin position="487"/>
        <end position="502"/>
    </location>
</feature>
<dbReference type="InterPro" id="IPR000253">
    <property type="entry name" value="FHA_dom"/>
</dbReference>
<dbReference type="EMBL" id="JNBR01000135">
    <property type="protein sequence ID" value="OQR96657.1"/>
    <property type="molecule type" value="Genomic_DNA"/>
</dbReference>
<dbReference type="SUPFAM" id="SSF49879">
    <property type="entry name" value="SMAD/FHA domain"/>
    <property type="match status" value="1"/>
</dbReference>
<feature type="region of interest" description="Disordered" evidence="2">
    <location>
        <begin position="556"/>
        <end position="578"/>
    </location>
</feature>
<dbReference type="FunFam" id="2.60.200.20:FF:000019">
    <property type="entry name" value="Nuclear inhibitor of protein phosphatase"/>
    <property type="match status" value="1"/>
</dbReference>
<organism evidence="4 5">
    <name type="scientific">Achlya hypogyna</name>
    <name type="common">Oomycete</name>
    <name type="synonym">Protoachlya hypogyna</name>
    <dbReference type="NCBI Taxonomy" id="1202772"/>
    <lineage>
        <taxon>Eukaryota</taxon>
        <taxon>Sar</taxon>
        <taxon>Stramenopiles</taxon>
        <taxon>Oomycota</taxon>
        <taxon>Saprolegniomycetes</taxon>
        <taxon>Saprolegniales</taxon>
        <taxon>Achlyaceae</taxon>
        <taxon>Achlya</taxon>
    </lineage>
</organism>